<sequence>MEKDVGIESFHSENDPRYLHYVLCLNRIIDQKRIIQNVKIIVFIFENLCLGFAMNDSFSR</sequence>
<dbReference type="Proteomes" id="UP000011770">
    <property type="component" value="Unassembled WGS sequence"/>
</dbReference>
<reference evidence="1 2" key="1">
    <citation type="submission" date="2013-01" db="EMBL/GenBank/DDBJ databases">
        <authorList>
            <person name="Harkins D.M."/>
            <person name="Durkin A.S."/>
            <person name="Brinkac L.M."/>
            <person name="Haft D.H."/>
            <person name="Selengut J.D."/>
            <person name="Sanka R."/>
            <person name="DePew J."/>
            <person name="Purushe J."/>
            <person name="Tulsiani S.M."/>
            <person name="Graham G.C."/>
            <person name="Burns M.-A."/>
            <person name="Dohnt M.F."/>
            <person name="Smythe L.D."/>
            <person name="McKay D.B."/>
            <person name="Craig S.B."/>
            <person name="Vinetz J.M."/>
            <person name="Sutton G.G."/>
            <person name="Nierman W.C."/>
            <person name="Fouts D.E."/>
        </authorList>
    </citation>
    <scope>NUCLEOTIDE SEQUENCE [LARGE SCALE GENOMIC DNA]</scope>
    <source>
        <strain evidence="1 2">LT2116</strain>
    </source>
</reference>
<evidence type="ECO:0000313" key="2">
    <source>
        <dbReference type="Proteomes" id="UP000011770"/>
    </source>
</evidence>
<protein>
    <submittedName>
        <fullName evidence="1">Uncharacterized protein</fullName>
    </submittedName>
</protein>
<proteinExistence type="predicted"/>
<accession>M3GZY0</accession>
<comment type="caution">
    <text evidence="1">The sequence shown here is derived from an EMBL/GenBank/DDBJ whole genome shotgun (WGS) entry which is preliminary data.</text>
</comment>
<organism evidence="1 2">
    <name type="scientific">Leptospira weilii serovar Topaz str. LT2116</name>
    <dbReference type="NCBI Taxonomy" id="1088540"/>
    <lineage>
        <taxon>Bacteria</taxon>
        <taxon>Pseudomonadati</taxon>
        <taxon>Spirochaetota</taxon>
        <taxon>Spirochaetia</taxon>
        <taxon>Leptospirales</taxon>
        <taxon>Leptospiraceae</taxon>
        <taxon>Leptospira</taxon>
    </lineage>
</organism>
<gene>
    <name evidence="1" type="ORF">LEP1GSC188_0240</name>
</gene>
<name>M3GZY0_9LEPT</name>
<dbReference type="EMBL" id="AHOR02000022">
    <property type="protein sequence ID" value="EMF82461.1"/>
    <property type="molecule type" value="Genomic_DNA"/>
</dbReference>
<evidence type="ECO:0000313" key="1">
    <source>
        <dbReference type="EMBL" id="EMF82461.1"/>
    </source>
</evidence>
<dbReference type="AlphaFoldDB" id="M3GZY0"/>